<dbReference type="PANTHER" id="PTHR11783">
    <property type="entry name" value="SULFOTRANSFERASE SULT"/>
    <property type="match status" value="1"/>
</dbReference>
<dbReference type="SUPFAM" id="SSF52540">
    <property type="entry name" value="P-loop containing nucleoside triphosphate hydrolases"/>
    <property type="match status" value="1"/>
</dbReference>
<organism evidence="5 6">
    <name type="scientific">Brassica rapa subsp. trilocularis</name>
    <dbReference type="NCBI Taxonomy" id="1813537"/>
    <lineage>
        <taxon>Eukaryota</taxon>
        <taxon>Viridiplantae</taxon>
        <taxon>Streptophyta</taxon>
        <taxon>Embryophyta</taxon>
        <taxon>Tracheophyta</taxon>
        <taxon>Spermatophyta</taxon>
        <taxon>Magnoliopsida</taxon>
        <taxon>eudicotyledons</taxon>
        <taxon>Gunneridae</taxon>
        <taxon>Pentapetalae</taxon>
        <taxon>rosids</taxon>
        <taxon>malvids</taxon>
        <taxon>Brassicales</taxon>
        <taxon>Brassicaceae</taxon>
        <taxon>Brassiceae</taxon>
        <taxon>Brassica</taxon>
    </lineage>
</organism>
<evidence type="ECO:0000313" key="6">
    <source>
        <dbReference type="Proteomes" id="UP000823674"/>
    </source>
</evidence>
<protein>
    <recommendedName>
        <fullName evidence="3">Sulfotransferase</fullName>
        <ecNumber evidence="3">2.8.2.-</ecNumber>
    </recommendedName>
</protein>
<keyword evidence="6" id="KW-1185">Reference proteome</keyword>
<evidence type="ECO:0000256" key="2">
    <source>
        <dbReference type="ARBA" id="ARBA00022679"/>
    </source>
</evidence>
<evidence type="ECO:0000313" key="5">
    <source>
        <dbReference type="EMBL" id="KAG5380158.1"/>
    </source>
</evidence>
<evidence type="ECO:0000256" key="3">
    <source>
        <dbReference type="RuleBase" id="RU361155"/>
    </source>
</evidence>
<dbReference type="InterPro" id="IPR000863">
    <property type="entry name" value="Sulfotransferase_dom"/>
</dbReference>
<proteinExistence type="inferred from homology"/>
<gene>
    <name evidence="5" type="primary">A07p036250.1_BraROA</name>
    <name evidence="5" type="ORF">IGI04_028000</name>
</gene>
<comment type="similarity">
    <text evidence="1 3">Belongs to the sulfotransferase 1 family.</text>
</comment>
<keyword evidence="2 3" id="KW-0808">Transferase</keyword>
<dbReference type="Gene3D" id="3.40.50.300">
    <property type="entry name" value="P-loop containing nucleotide triphosphate hydrolases"/>
    <property type="match status" value="1"/>
</dbReference>
<dbReference type="EC" id="2.8.2.-" evidence="3"/>
<evidence type="ECO:0000259" key="4">
    <source>
        <dbReference type="Pfam" id="PF00685"/>
    </source>
</evidence>
<accession>A0ABQ7L495</accession>
<sequence length="344" mass="40145">MEIETITDTTVPNHDETEIESTEFEKNQKRYQDLISTFPHVKGWRLKDPFIRYGGHWWIQPILEGALYAQEFFQARPSDFFICSYLKTGTTWLKSLTFIIANRSRFDDSTNPLLKRNPHELIPFIEIEFPLFPEVDGLKDKGNTLFSTHMPYNSLPDSVVKKGCKMVYIWRDPKDTFISLWLFFQKKRSDGGPLDSLEECFDMFCQGLSGYGPYLDHVLAYWKAHQENPDKILFLKYETLSADPLPHVKRVAEFMGYGFTDEEEKNGVVEKVVNLCSFETLKNLEVNKDDKEREDHPSPFTKSAYFRKGKTGDWVNYLTPDMAARIDRIMEEKFKGTGLLEYGK</sequence>
<dbReference type="EMBL" id="JADBGQ010000009">
    <property type="protein sequence ID" value="KAG5380158.1"/>
    <property type="molecule type" value="Genomic_DNA"/>
</dbReference>
<comment type="caution">
    <text evidence="5">The sequence shown here is derived from an EMBL/GenBank/DDBJ whole genome shotgun (WGS) entry which is preliminary data.</text>
</comment>
<dbReference type="Proteomes" id="UP000823674">
    <property type="component" value="Chromosome A07"/>
</dbReference>
<dbReference type="Pfam" id="PF00685">
    <property type="entry name" value="Sulfotransfer_1"/>
    <property type="match status" value="1"/>
</dbReference>
<name>A0ABQ7L495_BRACM</name>
<dbReference type="InterPro" id="IPR027417">
    <property type="entry name" value="P-loop_NTPase"/>
</dbReference>
<feature type="domain" description="Sulfotransferase" evidence="4">
    <location>
        <begin position="77"/>
        <end position="338"/>
    </location>
</feature>
<evidence type="ECO:0000256" key="1">
    <source>
        <dbReference type="ARBA" id="ARBA00005771"/>
    </source>
</evidence>
<reference evidence="5 6" key="1">
    <citation type="submission" date="2021-03" db="EMBL/GenBank/DDBJ databases">
        <authorList>
            <person name="King G.J."/>
            <person name="Bancroft I."/>
            <person name="Baten A."/>
            <person name="Bloomfield J."/>
            <person name="Borpatragohain P."/>
            <person name="He Z."/>
            <person name="Irish N."/>
            <person name="Irwin J."/>
            <person name="Liu K."/>
            <person name="Mauleon R.P."/>
            <person name="Moore J."/>
            <person name="Morris R."/>
            <person name="Ostergaard L."/>
            <person name="Wang B."/>
            <person name="Wells R."/>
        </authorList>
    </citation>
    <scope>NUCLEOTIDE SEQUENCE [LARGE SCALE GENOMIC DNA]</scope>
    <source>
        <strain evidence="5">R-o-18</strain>
        <tissue evidence="5">Leaf</tissue>
    </source>
</reference>